<keyword evidence="2" id="KW-1185">Reference proteome</keyword>
<dbReference type="AlphaFoldDB" id="A0A315ZVX6"/>
<organism evidence="1 2">
    <name type="scientific">Faecalicatena contorta</name>
    <dbReference type="NCBI Taxonomy" id="39482"/>
    <lineage>
        <taxon>Bacteria</taxon>
        <taxon>Bacillati</taxon>
        <taxon>Bacillota</taxon>
        <taxon>Clostridia</taxon>
        <taxon>Lachnospirales</taxon>
        <taxon>Lachnospiraceae</taxon>
        <taxon>Faecalicatena</taxon>
    </lineage>
</organism>
<gene>
    <name evidence="1" type="ORF">SAMN05216529_107189</name>
</gene>
<dbReference type="Proteomes" id="UP000254051">
    <property type="component" value="Unassembled WGS sequence"/>
</dbReference>
<protein>
    <recommendedName>
        <fullName evidence="3">DUF4340 domain-containing protein</fullName>
    </recommendedName>
</protein>
<name>A0A315ZVX6_9FIRM</name>
<dbReference type="EMBL" id="UHJJ01000007">
    <property type="protein sequence ID" value="SUQ14733.1"/>
    <property type="molecule type" value="Genomic_DNA"/>
</dbReference>
<evidence type="ECO:0000313" key="1">
    <source>
        <dbReference type="EMBL" id="SUQ14733.1"/>
    </source>
</evidence>
<evidence type="ECO:0008006" key="3">
    <source>
        <dbReference type="Google" id="ProtNLM"/>
    </source>
</evidence>
<dbReference type="OrthoDB" id="1976218at2"/>
<dbReference type="PROSITE" id="PS51257">
    <property type="entry name" value="PROKAR_LIPOPROTEIN"/>
    <property type="match status" value="1"/>
</dbReference>
<proteinExistence type="predicted"/>
<reference evidence="2" key="1">
    <citation type="submission" date="2017-07" db="EMBL/GenBank/DDBJ databases">
        <authorList>
            <person name="Varghese N."/>
            <person name="Submissions S."/>
        </authorList>
    </citation>
    <scope>NUCLEOTIDE SEQUENCE [LARGE SCALE GENOMIC DNA]</scope>
    <source>
        <strain evidence="2">NLAE-zl-C134</strain>
    </source>
</reference>
<sequence>MKSKSFVGKIIVFLIIVLSLSGCGEKKEELEKHSNPGFIAEGIRRVSVVKDGKTVLDIAYEPKEYESSYEYWKIHEPYGEEAVVDTETMLEFYRKLEKLDKGAANEYPDGTAEELKKAKSKITLEYCRGNKEESNSYKENADSIATLLISDGTQDGFYYAAFEEDLGTIYQVPEDDIEEILKINTFHLILKISAVVPMDTVAQVIMDAGEETYKWNPEKEKDSAQYQELQGILIKEEIKTKKQNEGETLLKIQFVRNKKEMPDILLEYHSYDDVYASVSVNGKENFLVDKKEVELLKEKIKLYGKK</sequence>
<evidence type="ECO:0000313" key="2">
    <source>
        <dbReference type="Proteomes" id="UP000254051"/>
    </source>
</evidence>
<accession>A0A315ZVX6</accession>
<dbReference type="RefSeq" id="WP_109711880.1">
    <property type="nucleotide sequence ID" value="NZ_QGDS01000007.1"/>
</dbReference>